<dbReference type="PANTHER" id="PTHR11662:SF405">
    <property type="entry name" value="PROTEIN CBG12249"/>
    <property type="match status" value="1"/>
</dbReference>
<organism evidence="6 7">
    <name type="scientific">Acrobeloides nanus</name>
    <dbReference type="NCBI Taxonomy" id="290746"/>
    <lineage>
        <taxon>Eukaryota</taxon>
        <taxon>Metazoa</taxon>
        <taxon>Ecdysozoa</taxon>
        <taxon>Nematoda</taxon>
        <taxon>Chromadorea</taxon>
        <taxon>Rhabditida</taxon>
        <taxon>Tylenchina</taxon>
        <taxon>Cephalobomorpha</taxon>
        <taxon>Cephaloboidea</taxon>
        <taxon>Cephalobidae</taxon>
        <taxon>Acrobeloides</taxon>
    </lineage>
</organism>
<dbReference type="Proteomes" id="UP000887540">
    <property type="component" value="Unplaced"/>
</dbReference>
<feature type="transmembrane region" description="Helical" evidence="5">
    <location>
        <begin position="138"/>
        <end position="159"/>
    </location>
</feature>
<evidence type="ECO:0000313" key="6">
    <source>
        <dbReference type="Proteomes" id="UP000887540"/>
    </source>
</evidence>
<evidence type="ECO:0000313" key="7">
    <source>
        <dbReference type="WBParaSite" id="ACRNAN_Path_1226.g4781.t1"/>
    </source>
</evidence>
<evidence type="ECO:0000256" key="3">
    <source>
        <dbReference type="ARBA" id="ARBA00022989"/>
    </source>
</evidence>
<dbReference type="InterPro" id="IPR011701">
    <property type="entry name" value="MFS"/>
</dbReference>
<proteinExistence type="predicted"/>
<dbReference type="InterPro" id="IPR036259">
    <property type="entry name" value="MFS_trans_sf"/>
</dbReference>
<keyword evidence="4 5" id="KW-0472">Membrane</keyword>
<feature type="transmembrane region" description="Helical" evidence="5">
    <location>
        <begin position="84"/>
        <end position="103"/>
    </location>
</feature>
<dbReference type="AlphaFoldDB" id="A0A914BXH7"/>
<feature type="transmembrane region" description="Helical" evidence="5">
    <location>
        <begin position="54"/>
        <end position="77"/>
    </location>
</feature>
<dbReference type="GO" id="GO:0006820">
    <property type="term" value="P:monoatomic anion transport"/>
    <property type="evidence" value="ECO:0007669"/>
    <property type="project" value="TreeGrafter"/>
</dbReference>
<protein>
    <submittedName>
        <fullName evidence="7">Major facilitator superfamily (MFS) profile domain-containing protein</fullName>
    </submittedName>
</protein>
<reference evidence="7" key="1">
    <citation type="submission" date="2022-11" db="UniProtKB">
        <authorList>
            <consortium name="WormBaseParasite"/>
        </authorList>
    </citation>
    <scope>IDENTIFICATION</scope>
</reference>
<feature type="transmembrane region" description="Helical" evidence="5">
    <location>
        <begin position="190"/>
        <end position="207"/>
    </location>
</feature>
<dbReference type="GO" id="GO:0016020">
    <property type="term" value="C:membrane"/>
    <property type="evidence" value="ECO:0007669"/>
    <property type="project" value="UniProtKB-SubCell"/>
</dbReference>
<dbReference type="SUPFAM" id="SSF103473">
    <property type="entry name" value="MFS general substrate transporter"/>
    <property type="match status" value="1"/>
</dbReference>
<evidence type="ECO:0000256" key="4">
    <source>
        <dbReference type="ARBA" id="ARBA00023136"/>
    </source>
</evidence>
<keyword evidence="6" id="KW-1185">Reference proteome</keyword>
<evidence type="ECO:0000256" key="1">
    <source>
        <dbReference type="ARBA" id="ARBA00004141"/>
    </source>
</evidence>
<dbReference type="PANTHER" id="PTHR11662">
    <property type="entry name" value="SOLUTE CARRIER FAMILY 17"/>
    <property type="match status" value="1"/>
</dbReference>
<dbReference type="GO" id="GO:0022857">
    <property type="term" value="F:transmembrane transporter activity"/>
    <property type="evidence" value="ECO:0007669"/>
    <property type="project" value="InterPro"/>
</dbReference>
<sequence>MTPSVSTVPTTQQTCGGAVQGDTLVVNDYGGPLTPAIDSLIVSWIPETERGLAVTIYTTGVQVAGFVGIPFTAAICASALKWPAVYYISALAAFVMLAVYLLTTTNSPSEVKWMCDEEKEYLQQALGESSPKERPKDIPWLSLLTCVPIMACYACQFAYAMGQTMLQFYIPIIFKEILFLPIQQNGLYCAVVNIVAIVFKIVWSILLHKLNQQSFSTITTCKISQTFCKSFIKAATRAFSIRYNS</sequence>
<evidence type="ECO:0000256" key="2">
    <source>
        <dbReference type="ARBA" id="ARBA00022692"/>
    </source>
</evidence>
<dbReference type="Gene3D" id="1.20.1250.20">
    <property type="entry name" value="MFS general substrate transporter like domains"/>
    <property type="match status" value="1"/>
</dbReference>
<comment type="subcellular location">
    <subcellularLocation>
        <location evidence="1">Membrane</location>
        <topology evidence="1">Multi-pass membrane protein</topology>
    </subcellularLocation>
</comment>
<dbReference type="WBParaSite" id="ACRNAN_Path_1226.g4781.t1">
    <property type="protein sequence ID" value="ACRNAN_Path_1226.g4781.t1"/>
    <property type="gene ID" value="ACRNAN_Path_1226.g4781"/>
</dbReference>
<keyword evidence="3 5" id="KW-1133">Transmembrane helix</keyword>
<evidence type="ECO:0000256" key="5">
    <source>
        <dbReference type="SAM" id="Phobius"/>
    </source>
</evidence>
<accession>A0A914BXH7</accession>
<keyword evidence="2 5" id="KW-0812">Transmembrane</keyword>
<name>A0A914BXH7_9BILA</name>
<dbReference type="InterPro" id="IPR050382">
    <property type="entry name" value="MFS_Na/Anion_cotransporter"/>
</dbReference>
<dbReference type="Pfam" id="PF07690">
    <property type="entry name" value="MFS_1"/>
    <property type="match status" value="1"/>
</dbReference>